<dbReference type="AlphaFoldDB" id="A0AAW2YZB0"/>
<keyword evidence="4" id="KW-1185">Reference proteome</keyword>
<dbReference type="EMBL" id="JAOPGA020000891">
    <property type="protein sequence ID" value="KAL0482793.1"/>
    <property type="molecule type" value="Genomic_DNA"/>
</dbReference>
<gene>
    <name evidence="3" type="ORF">AKO1_014229</name>
</gene>
<accession>A0AAW2YZB0</accession>
<feature type="compositionally biased region" description="Basic residues" evidence="1">
    <location>
        <begin position="175"/>
        <end position="188"/>
    </location>
</feature>
<dbReference type="InterPro" id="IPR024437">
    <property type="entry name" value="DUF3825"/>
</dbReference>
<reference evidence="3 4" key="1">
    <citation type="submission" date="2024-03" db="EMBL/GenBank/DDBJ databases">
        <title>The Acrasis kona genome and developmental transcriptomes reveal deep origins of eukaryotic multicellular pathways.</title>
        <authorList>
            <person name="Sheikh S."/>
            <person name="Fu C.-J."/>
            <person name="Brown M.W."/>
            <person name="Baldauf S.L."/>
        </authorList>
    </citation>
    <scope>NUCLEOTIDE SEQUENCE [LARGE SCALE GENOMIC DNA]</scope>
    <source>
        <strain evidence="3 4">ATCC MYA-3509</strain>
    </source>
</reference>
<sequence length="639" mass="73708">MTIKALFFPVFTGSTNAKQQKRPTLVDIHLQKDHVYISYQIREAIYNFICTKSYMGWGKDQVKLFYGGVKTKPFLIVSRKGVYGKDLNLCFDQWQREHNYDYGDQYGQVFIIKVKSYTKVSDSNHQYVLSSFAQDDVGGEPTEDPSTSEALPSELVSDPNISTLMNINFEEENKKRRKRRNRSNKKSKKSSDDESDNEKNSEESGCNDPLEEQYNEFTEFDDFEDIDQMKGTSRSISSTVHVESDPHYSLFSTQSSSHIHPPLPPPPPTSSQTTTATTTTWNPMMTNFTDPQFYAVCSPRFNRRVDQEKMSRLAIISSMITLANEEGLLRQLSIKAEQEVWSLDNNSESLEILEQVLFALMVGALEHNNNQQSGIVISRPKTSVFHSETNRSVSKNRNKDKMAINTSLIHKNEKSYLYAIIQQKNIVSEPSRCELIRKFYVKHLYSSSSSSSSSSSHDASHVKEWIEVCDFVLWNEAVEKYGFDLHDRPRTVRFVPHVGEYVFDTDLHLFFDQQVLEQCKEKIPLWLGMVDDSVAQTLCVQRMLSACVQELFNRIEQDYRTAIPGVVLESGIVHDDGDSCIQFFLPLFMVDVSLRGMYLCVRRRGRYYRAYRIAGRNEAYALARPISRPLMDKEWWKVY</sequence>
<evidence type="ECO:0000256" key="1">
    <source>
        <dbReference type="SAM" id="MobiDB-lite"/>
    </source>
</evidence>
<dbReference type="Proteomes" id="UP001431209">
    <property type="component" value="Unassembled WGS sequence"/>
</dbReference>
<protein>
    <recommendedName>
        <fullName evidence="2">DUF3825 domain-containing protein</fullName>
    </recommendedName>
</protein>
<evidence type="ECO:0000313" key="4">
    <source>
        <dbReference type="Proteomes" id="UP001431209"/>
    </source>
</evidence>
<evidence type="ECO:0000259" key="2">
    <source>
        <dbReference type="Pfam" id="PF12873"/>
    </source>
</evidence>
<feature type="domain" description="DUF3825" evidence="2">
    <location>
        <begin position="385"/>
        <end position="635"/>
    </location>
</feature>
<name>A0AAW2YZB0_9EUKA</name>
<organism evidence="3 4">
    <name type="scientific">Acrasis kona</name>
    <dbReference type="NCBI Taxonomy" id="1008807"/>
    <lineage>
        <taxon>Eukaryota</taxon>
        <taxon>Discoba</taxon>
        <taxon>Heterolobosea</taxon>
        <taxon>Tetramitia</taxon>
        <taxon>Eutetramitia</taxon>
        <taxon>Acrasidae</taxon>
        <taxon>Acrasis</taxon>
    </lineage>
</organism>
<comment type="caution">
    <text evidence="3">The sequence shown here is derived from an EMBL/GenBank/DDBJ whole genome shotgun (WGS) entry which is preliminary data.</text>
</comment>
<feature type="region of interest" description="Disordered" evidence="1">
    <location>
        <begin position="134"/>
        <end position="211"/>
    </location>
</feature>
<proteinExistence type="predicted"/>
<feature type="region of interest" description="Disordered" evidence="1">
    <location>
        <begin position="249"/>
        <end position="276"/>
    </location>
</feature>
<evidence type="ECO:0000313" key="3">
    <source>
        <dbReference type="EMBL" id="KAL0482793.1"/>
    </source>
</evidence>
<dbReference type="Pfam" id="PF12873">
    <property type="entry name" value="DUF3825"/>
    <property type="match status" value="1"/>
</dbReference>
<feature type="compositionally biased region" description="Basic and acidic residues" evidence="1">
    <location>
        <begin position="189"/>
        <end position="202"/>
    </location>
</feature>